<comment type="caution">
    <text evidence="3">The sequence shown here is derived from an EMBL/GenBank/DDBJ whole genome shotgun (WGS) entry which is preliminary data.</text>
</comment>
<feature type="region of interest" description="Disordered" evidence="1">
    <location>
        <begin position="22"/>
        <end position="66"/>
    </location>
</feature>
<keyword evidence="4" id="KW-1185">Reference proteome</keyword>
<evidence type="ECO:0000313" key="3">
    <source>
        <dbReference type="EMBL" id="KAL0484062.1"/>
    </source>
</evidence>
<evidence type="ECO:0000313" key="4">
    <source>
        <dbReference type="Proteomes" id="UP001431209"/>
    </source>
</evidence>
<sequence>MSDKLTRLTSLKRMIKKIRRALSPRTLFDSKTSPTGISPPTPQTPSDETATEGAEAITPNQSTPTMYTPKVERMTLKRGYDSVILRVAETYLFDRNKSEQALHGRQDSPMMPENEVDRRLEQAYMEYISDAIVKDIGSTADDSESEESEDETEDDKSEQKMSAVLKKKLGKPKKRDVPTLKLHSTKSTDFIYTGDEDEFDETIKKMHKKGLFVQAAAAVRSVADLMSLTQDYRGAVVMYERACEAYVECGMLEQVVKIRCNDLFAPSLNLELFENFSDGLDWVLSNQPKDNQELIECFSILLRLSAFLKGDGSQGTYELKERVNESRSIKSQKTSELLNNVLDKVEQFAPKDESSEALHQIKTHLQKYNKSDSDKIEKVCSICEGFAQAM</sequence>
<accession>A0AAW2Z481</accession>
<dbReference type="EMBL" id="JAOPGA020001019">
    <property type="protein sequence ID" value="KAL0484062.1"/>
    <property type="molecule type" value="Genomic_DNA"/>
</dbReference>
<name>A0AAW2Z481_9EUKA</name>
<organism evidence="3 4">
    <name type="scientific">Acrasis kona</name>
    <dbReference type="NCBI Taxonomy" id="1008807"/>
    <lineage>
        <taxon>Eukaryota</taxon>
        <taxon>Discoba</taxon>
        <taxon>Heterolobosea</taxon>
        <taxon>Tetramitia</taxon>
        <taxon>Eutetramitia</taxon>
        <taxon>Acrasidae</taxon>
        <taxon>Acrasis</taxon>
    </lineage>
</organism>
<dbReference type="AlphaFoldDB" id="A0AAW2Z481"/>
<reference evidence="3 4" key="1">
    <citation type="submission" date="2024-03" db="EMBL/GenBank/DDBJ databases">
        <title>The Acrasis kona genome and developmental transcriptomes reveal deep origins of eukaryotic multicellular pathways.</title>
        <authorList>
            <person name="Sheikh S."/>
            <person name="Fu C.-J."/>
            <person name="Brown M.W."/>
            <person name="Baldauf S.L."/>
        </authorList>
    </citation>
    <scope>NUCLEOTIDE SEQUENCE [LARGE SCALE GENOMIC DNA]</scope>
    <source>
        <strain evidence="3 4">ATCC MYA-3509</strain>
    </source>
</reference>
<dbReference type="EMBL" id="JAOPGA020000656">
    <property type="protein sequence ID" value="KAL0480384.1"/>
    <property type="molecule type" value="Genomic_DNA"/>
</dbReference>
<feature type="region of interest" description="Disordered" evidence="1">
    <location>
        <begin position="137"/>
        <end position="161"/>
    </location>
</feature>
<evidence type="ECO:0000313" key="2">
    <source>
        <dbReference type="EMBL" id="KAL0480384.1"/>
    </source>
</evidence>
<evidence type="ECO:0000256" key="1">
    <source>
        <dbReference type="SAM" id="MobiDB-lite"/>
    </source>
</evidence>
<proteinExistence type="predicted"/>
<gene>
    <name evidence="2" type="ORF">AKO1_002833</name>
    <name evidence="3" type="ORF">AKO1_004690</name>
</gene>
<dbReference type="Proteomes" id="UP001431209">
    <property type="component" value="Unassembled WGS sequence"/>
</dbReference>
<feature type="compositionally biased region" description="Acidic residues" evidence="1">
    <location>
        <begin position="141"/>
        <end position="156"/>
    </location>
</feature>
<protein>
    <submittedName>
        <fullName evidence="3">Uncharacterized protein</fullName>
    </submittedName>
</protein>